<evidence type="ECO:0000256" key="4">
    <source>
        <dbReference type="ARBA" id="ARBA00022840"/>
    </source>
</evidence>
<evidence type="ECO:0000259" key="12">
    <source>
        <dbReference type="Pfam" id="PF22421"/>
    </source>
</evidence>
<dbReference type="GO" id="GO:0005829">
    <property type="term" value="C:cytosol"/>
    <property type="evidence" value="ECO:0007669"/>
    <property type="project" value="TreeGrafter"/>
</dbReference>
<gene>
    <name evidence="13" type="primary">tyrS_2</name>
    <name evidence="13" type="ORF">CLMAG_10660</name>
</gene>
<dbReference type="InterPro" id="IPR024088">
    <property type="entry name" value="Tyr-tRNA-ligase_bac-type"/>
</dbReference>
<organism evidence="13 14">
    <name type="scientific">Clostridium magnum DSM 2767</name>
    <dbReference type="NCBI Taxonomy" id="1121326"/>
    <lineage>
        <taxon>Bacteria</taxon>
        <taxon>Bacillati</taxon>
        <taxon>Bacillota</taxon>
        <taxon>Clostridia</taxon>
        <taxon>Eubacteriales</taxon>
        <taxon>Clostridiaceae</taxon>
        <taxon>Clostridium</taxon>
    </lineage>
</organism>
<evidence type="ECO:0000256" key="2">
    <source>
        <dbReference type="ARBA" id="ARBA00022598"/>
    </source>
</evidence>
<evidence type="ECO:0000256" key="8">
    <source>
        <dbReference type="ARBA" id="ARBA00048248"/>
    </source>
</evidence>
<dbReference type="STRING" id="1121326.CLMAG_10660"/>
<reference evidence="13 14" key="1">
    <citation type="submission" date="2016-04" db="EMBL/GenBank/DDBJ databases">
        <title>Genome sequence of Clostridium magnum DSM 2767.</title>
        <authorList>
            <person name="Poehlein A."/>
            <person name="Uhlig R."/>
            <person name="Fischer R."/>
            <person name="Bahl H."/>
            <person name="Daniel R."/>
        </authorList>
    </citation>
    <scope>NUCLEOTIDE SEQUENCE [LARGE SCALE GENOMIC DNA]</scope>
    <source>
        <strain evidence="13 14">DSM 2767</strain>
    </source>
</reference>
<dbReference type="InterPro" id="IPR002305">
    <property type="entry name" value="aa-tRNA-synth_Ic"/>
</dbReference>
<accession>A0A162UK58</accession>
<dbReference type="OrthoDB" id="9804243at2"/>
<evidence type="ECO:0000256" key="7">
    <source>
        <dbReference type="ARBA" id="ARBA00023146"/>
    </source>
</evidence>
<proteinExistence type="inferred from homology"/>
<dbReference type="GO" id="GO:0004831">
    <property type="term" value="F:tyrosine-tRNA ligase activity"/>
    <property type="evidence" value="ECO:0007669"/>
    <property type="project" value="UniProtKB-UniRule"/>
</dbReference>
<dbReference type="PANTHER" id="PTHR11766">
    <property type="entry name" value="TYROSYL-TRNA SYNTHETASE"/>
    <property type="match status" value="1"/>
</dbReference>
<dbReference type="Pfam" id="PF22421">
    <property type="entry name" value="SYY_C-terminal"/>
    <property type="match status" value="1"/>
</dbReference>
<dbReference type="FunFam" id="1.10.240.10:FF:000001">
    <property type="entry name" value="Tyrosine--tRNA ligase"/>
    <property type="match status" value="1"/>
</dbReference>
<dbReference type="PROSITE" id="PS50889">
    <property type="entry name" value="S4"/>
    <property type="match status" value="1"/>
</dbReference>
<dbReference type="SUPFAM" id="SSF52374">
    <property type="entry name" value="Nucleotidylyl transferase"/>
    <property type="match status" value="1"/>
</dbReference>
<evidence type="ECO:0000256" key="11">
    <source>
        <dbReference type="RuleBase" id="RU363036"/>
    </source>
</evidence>
<keyword evidence="2 11" id="KW-0436">Ligase</keyword>
<dbReference type="InterPro" id="IPR054608">
    <property type="entry name" value="SYY-like_C"/>
</dbReference>
<evidence type="ECO:0000256" key="5">
    <source>
        <dbReference type="ARBA" id="ARBA00022884"/>
    </source>
</evidence>
<dbReference type="Gene3D" id="1.10.240.10">
    <property type="entry name" value="Tyrosyl-Transfer RNA Synthetase"/>
    <property type="match status" value="1"/>
</dbReference>
<dbReference type="InterPro" id="IPR002307">
    <property type="entry name" value="Tyr-tRNA-ligase"/>
</dbReference>
<dbReference type="PANTHER" id="PTHR11766:SF0">
    <property type="entry name" value="TYROSINE--TRNA LIGASE, MITOCHONDRIAL"/>
    <property type="match status" value="1"/>
</dbReference>
<dbReference type="CDD" id="cd00165">
    <property type="entry name" value="S4"/>
    <property type="match status" value="1"/>
</dbReference>
<dbReference type="InterPro" id="IPR036986">
    <property type="entry name" value="S4_RNA-bd_sf"/>
</dbReference>
<dbReference type="AlphaFoldDB" id="A0A162UK58"/>
<name>A0A162UK58_9CLOT</name>
<evidence type="ECO:0000313" key="14">
    <source>
        <dbReference type="Proteomes" id="UP000076603"/>
    </source>
</evidence>
<dbReference type="NCBIfam" id="TIGR00234">
    <property type="entry name" value="tyrS"/>
    <property type="match status" value="1"/>
</dbReference>
<dbReference type="EC" id="6.1.1.1" evidence="1 9"/>
<dbReference type="EMBL" id="LWAE01000001">
    <property type="protein sequence ID" value="KZL94013.1"/>
    <property type="molecule type" value="Genomic_DNA"/>
</dbReference>
<dbReference type="Proteomes" id="UP000076603">
    <property type="component" value="Unassembled WGS sequence"/>
</dbReference>
<keyword evidence="14" id="KW-1185">Reference proteome</keyword>
<sequence length="193" mass="21893">MTITLLMNCEGNKMGKTAKGAVWLDPNKTSPFEFFQYWLNIADADVLKCMRMLTFLPLNEIDEMDKWQGSQLNKSKEILAYELTKLVHGDDEAEKARSTSHALFRGGDVDSNMPTTEISSEQLNEGIIDILDLMVVCRLASSKSEARRLVEQGGVFLNDSKVESIDYIITSEQLKNSIKIRKGKKTYHRILIK</sequence>
<keyword evidence="4 11" id="KW-0067">ATP-binding</keyword>
<keyword evidence="5 10" id="KW-0694">RNA-binding</keyword>
<comment type="caution">
    <text evidence="13">The sequence shown here is derived from an EMBL/GenBank/DDBJ whole genome shotgun (WGS) entry which is preliminary data.</text>
</comment>
<comment type="catalytic activity">
    <reaction evidence="8">
        <text>tRNA(Tyr) + L-tyrosine + ATP = L-tyrosyl-tRNA(Tyr) + AMP + diphosphate + H(+)</text>
        <dbReference type="Rhea" id="RHEA:10220"/>
        <dbReference type="Rhea" id="RHEA-COMP:9706"/>
        <dbReference type="Rhea" id="RHEA-COMP:9707"/>
        <dbReference type="ChEBI" id="CHEBI:15378"/>
        <dbReference type="ChEBI" id="CHEBI:30616"/>
        <dbReference type="ChEBI" id="CHEBI:33019"/>
        <dbReference type="ChEBI" id="CHEBI:58315"/>
        <dbReference type="ChEBI" id="CHEBI:78442"/>
        <dbReference type="ChEBI" id="CHEBI:78536"/>
        <dbReference type="ChEBI" id="CHEBI:456215"/>
        <dbReference type="EC" id="6.1.1.1"/>
    </reaction>
</comment>
<evidence type="ECO:0000313" key="13">
    <source>
        <dbReference type="EMBL" id="KZL94013.1"/>
    </source>
</evidence>
<dbReference type="Gene3D" id="3.10.290.10">
    <property type="entry name" value="RNA-binding S4 domain"/>
    <property type="match status" value="1"/>
</dbReference>
<evidence type="ECO:0000256" key="1">
    <source>
        <dbReference type="ARBA" id="ARBA00013160"/>
    </source>
</evidence>
<feature type="domain" description="Tyrosine--tRNA ligase SYY-like C-terminal" evidence="12">
    <location>
        <begin position="111"/>
        <end position="189"/>
    </location>
</feature>
<dbReference type="GO" id="GO:0003723">
    <property type="term" value="F:RNA binding"/>
    <property type="evidence" value="ECO:0007669"/>
    <property type="project" value="UniProtKB-KW"/>
</dbReference>
<evidence type="ECO:0000256" key="10">
    <source>
        <dbReference type="PROSITE-ProRule" id="PRU00182"/>
    </source>
</evidence>
<dbReference type="GO" id="GO:0006437">
    <property type="term" value="P:tyrosyl-tRNA aminoacylation"/>
    <property type="evidence" value="ECO:0007669"/>
    <property type="project" value="UniProtKB-UniRule"/>
</dbReference>
<dbReference type="SUPFAM" id="SSF55174">
    <property type="entry name" value="Alpha-L RNA-binding motif"/>
    <property type="match status" value="1"/>
</dbReference>
<keyword evidence="3 11" id="KW-0547">Nucleotide-binding</keyword>
<evidence type="ECO:0000256" key="3">
    <source>
        <dbReference type="ARBA" id="ARBA00022741"/>
    </source>
</evidence>
<evidence type="ECO:0000256" key="9">
    <source>
        <dbReference type="NCBIfam" id="TIGR00234"/>
    </source>
</evidence>
<comment type="similarity">
    <text evidence="11">Belongs to the class-I aminoacyl-tRNA synthetase family.</text>
</comment>
<dbReference type="PATRIC" id="fig|1121326.3.peg.1025"/>
<keyword evidence="7 11" id="KW-0030">Aminoacyl-tRNA synthetase</keyword>
<dbReference type="GO" id="GO:0005524">
    <property type="term" value="F:ATP binding"/>
    <property type="evidence" value="ECO:0007669"/>
    <property type="project" value="UniProtKB-KW"/>
</dbReference>
<keyword evidence="6 11" id="KW-0648">Protein biosynthesis</keyword>
<protein>
    <recommendedName>
        <fullName evidence="1 9">Tyrosine--tRNA ligase</fullName>
        <ecNumber evidence="1 9">6.1.1.1</ecNumber>
    </recommendedName>
</protein>
<dbReference type="Pfam" id="PF00579">
    <property type="entry name" value="tRNA-synt_1b"/>
    <property type="match status" value="1"/>
</dbReference>
<evidence type="ECO:0000256" key="6">
    <source>
        <dbReference type="ARBA" id="ARBA00022917"/>
    </source>
</evidence>